<feature type="domain" description="Helicase ATP-binding" evidence="5">
    <location>
        <begin position="447"/>
        <end position="612"/>
    </location>
</feature>
<reference evidence="6 7" key="1">
    <citation type="submission" date="2016-10" db="EMBL/GenBank/DDBJ databases">
        <authorList>
            <person name="Varghese N."/>
            <person name="Submissions S."/>
        </authorList>
    </citation>
    <scope>NUCLEOTIDE SEQUENCE [LARGE SCALE GENOMIC DNA]</scope>
    <source>
        <strain evidence="6 7">IBRC-M10081</strain>
    </source>
</reference>
<evidence type="ECO:0000256" key="3">
    <source>
        <dbReference type="ARBA" id="ARBA00022806"/>
    </source>
</evidence>
<evidence type="ECO:0000259" key="5">
    <source>
        <dbReference type="PROSITE" id="PS51192"/>
    </source>
</evidence>
<dbReference type="Proteomes" id="UP000243605">
    <property type="component" value="Unassembled WGS sequence"/>
</dbReference>
<dbReference type="GO" id="GO:0016787">
    <property type="term" value="F:hydrolase activity"/>
    <property type="evidence" value="ECO:0007669"/>
    <property type="project" value="UniProtKB-KW"/>
</dbReference>
<dbReference type="OrthoDB" id="9802848at2"/>
<dbReference type="InterPro" id="IPR001650">
    <property type="entry name" value="Helicase_C-like"/>
</dbReference>
<dbReference type="CDD" id="cd17926">
    <property type="entry name" value="DEXHc_RE"/>
    <property type="match status" value="1"/>
</dbReference>
<organism evidence="6 7">
    <name type="scientific">Aliicoccus persicus</name>
    <dbReference type="NCBI Taxonomy" id="930138"/>
    <lineage>
        <taxon>Bacteria</taxon>
        <taxon>Bacillati</taxon>
        <taxon>Bacillota</taxon>
        <taxon>Bacilli</taxon>
        <taxon>Bacillales</taxon>
        <taxon>Staphylococcaceae</taxon>
        <taxon>Aliicoccus</taxon>
    </lineage>
</organism>
<dbReference type="SMART" id="SM00487">
    <property type="entry name" value="DEXDc"/>
    <property type="match status" value="1"/>
</dbReference>
<evidence type="ECO:0000313" key="7">
    <source>
        <dbReference type="Proteomes" id="UP000243605"/>
    </source>
</evidence>
<dbReference type="GO" id="GO:0005524">
    <property type="term" value="F:ATP binding"/>
    <property type="evidence" value="ECO:0007669"/>
    <property type="project" value="UniProtKB-KW"/>
</dbReference>
<keyword evidence="1" id="KW-0547">Nucleotide-binding</keyword>
<evidence type="ECO:0000256" key="4">
    <source>
        <dbReference type="ARBA" id="ARBA00022840"/>
    </source>
</evidence>
<dbReference type="PANTHER" id="PTHR11274">
    <property type="entry name" value="RAD25/XP-B DNA REPAIR HELICASE"/>
    <property type="match status" value="1"/>
</dbReference>
<dbReference type="RefSeq" id="WP_091474581.1">
    <property type="nucleotide sequence ID" value="NZ_FOIT01000002.1"/>
</dbReference>
<dbReference type="PANTHER" id="PTHR11274:SF0">
    <property type="entry name" value="GENERAL TRANSCRIPTION AND DNA REPAIR FACTOR IIH HELICASE SUBUNIT XPB"/>
    <property type="match status" value="1"/>
</dbReference>
<dbReference type="CDD" id="cd18785">
    <property type="entry name" value="SF2_C"/>
    <property type="match status" value="1"/>
</dbReference>
<keyword evidence="7" id="KW-1185">Reference proteome</keyword>
<evidence type="ECO:0000256" key="2">
    <source>
        <dbReference type="ARBA" id="ARBA00022801"/>
    </source>
</evidence>
<accession>A0A662Z4S8</accession>
<dbReference type="AlphaFoldDB" id="A0A662Z4S8"/>
<dbReference type="InterPro" id="IPR050615">
    <property type="entry name" value="ATP-dep_DNA_Helicase"/>
</dbReference>
<dbReference type="GO" id="GO:0003677">
    <property type="term" value="F:DNA binding"/>
    <property type="evidence" value="ECO:0007669"/>
    <property type="project" value="InterPro"/>
</dbReference>
<dbReference type="Pfam" id="PF22548">
    <property type="entry name" value="AEP-TOTE"/>
    <property type="match status" value="1"/>
</dbReference>
<dbReference type="EMBL" id="FOIT01000002">
    <property type="protein sequence ID" value="SEV96875.1"/>
    <property type="molecule type" value="Genomic_DNA"/>
</dbReference>
<dbReference type="Gene3D" id="3.40.50.300">
    <property type="entry name" value="P-loop containing nucleotide triphosphate hydrolases"/>
    <property type="match status" value="2"/>
</dbReference>
<keyword evidence="4" id="KW-0067">ATP-binding</keyword>
<name>A0A662Z4S8_9STAP</name>
<sequence>MLEIDRNYKLMDGSTIKVLKLYNDFKTDKQYAVVLSNTIEYICELSELLKMIVKSNERISKRTTDEKIKLYRSYFRGNDDVVATSFRTKEGKMVYYPWCHIRKQVPCPKVDKPQFQCSMCSVHSFQKMTDEVIFNHLRGVNSYNKEVLYGLYPIVDQDKTYLLAFDFDKKEWKKEIKIISKVLNELSLDYIIEISQSGNGSHIWIFFADKILAKKARSLGNIILTQAMKEYPELSFESFDRMFPNQNEVTNGGFGNLIALPLQGKRVVNGYSRFIDENIKIIDDIWGALEGTKKIDESKIDEIIERYSKELSINYYKAEHNQINEEMTLFETDNYLSEKEIDIIIDSVIKIKVNDLTKNEVVKLRFLASFHNGAYYKALNMRLNTKNIPRMITLSDVDNSFIRLPRGLKNQILAIFPNGNIINKCTSGKPIEAVFKGELYKTQNIALEKLTQYDHGLLSAGTGFGKTVVASKLITEKSVSTLIIVNSKNLAEQWKSQLEQTIDLKDEPFAEFTPTGRLKKKGKIGVIYGGKIVRSKNIDIALFQSLATMDDVQELMKDYGMVIVDEAHHVAANTFEYVMSKVTSHFVYGLTATPKREDGLENIVYMRIGPIRHIVEKEVPKHVAQKLYLRFTGLGEHVVNIQDNLIHDNNELIVSDVSRNEIIINDIINNINEGRHIIVLSRYVEHIKILKVQFEKLKKDAKTYILNSHMRTSNLKEEMNNLKQEGKPFVLFTTGNYAGEGFDLPALDTLMLVMPIKAKGSIKQYLGRLLRNLHDKEELRVFDYVDYAVPMFYKMYLKRLRTYKQLNYAIEENVESELYRSNIIEGNYYEILSKDVNSASEFIVNIKYLSSEIIEWLLNLSRDCSADKIVVVSEKTKNIMFKQLVRLRESGFLIKVTSHVSNNFVVIDKKLVWMISNISNDENKNDISLRLFSEEIAKKIIQMK</sequence>
<dbReference type="Pfam" id="PF04851">
    <property type="entry name" value="ResIII"/>
    <property type="match status" value="1"/>
</dbReference>
<dbReference type="PROSITE" id="PS51192">
    <property type="entry name" value="HELICASE_ATP_BIND_1"/>
    <property type="match status" value="1"/>
</dbReference>
<dbReference type="GO" id="GO:0004386">
    <property type="term" value="F:helicase activity"/>
    <property type="evidence" value="ECO:0007669"/>
    <property type="project" value="UniProtKB-KW"/>
</dbReference>
<dbReference type="InterPro" id="IPR054347">
    <property type="entry name" value="TOTE_primase"/>
</dbReference>
<keyword evidence="3" id="KW-0347">Helicase</keyword>
<evidence type="ECO:0000256" key="1">
    <source>
        <dbReference type="ARBA" id="ARBA00022741"/>
    </source>
</evidence>
<gene>
    <name evidence="6" type="ORF">SAMN05192557_1057</name>
</gene>
<keyword evidence="2" id="KW-0378">Hydrolase</keyword>
<dbReference type="Pfam" id="PF00271">
    <property type="entry name" value="Helicase_C"/>
    <property type="match status" value="1"/>
</dbReference>
<dbReference type="InterPro" id="IPR014001">
    <property type="entry name" value="Helicase_ATP-bd"/>
</dbReference>
<protein>
    <recommendedName>
        <fullName evidence="5">Helicase ATP-binding domain-containing protein</fullName>
    </recommendedName>
</protein>
<dbReference type="InterPro" id="IPR027417">
    <property type="entry name" value="P-loop_NTPase"/>
</dbReference>
<evidence type="ECO:0000313" key="6">
    <source>
        <dbReference type="EMBL" id="SEV96875.1"/>
    </source>
</evidence>
<dbReference type="SUPFAM" id="SSF52540">
    <property type="entry name" value="P-loop containing nucleoside triphosphate hydrolases"/>
    <property type="match status" value="2"/>
</dbReference>
<proteinExistence type="predicted"/>
<dbReference type="InterPro" id="IPR006935">
    <property type="entry name" value="Helicase/UvrB_N"/>
</dbReference>